<keyword evidence="1" id="KW-0812">Transmembrane</keyword>
<organism evidence="2 3">
    <name type="scientific">Trichonephila inaurata madagascariensis</name>
    <dbReference type="NCBI Taxonomy" id="2747483"/>
    <lineage>
        <taxon>Eukaryota</taxon>
        <taxon>Metazoa</taxon>
        <taxon>Ecdysozoa</taxon>
        <taxon>Arthropoda</taxon>
        <taxon>Chelicerata</taxon>
        <taxon>Arachnida</taxon>
        <taxon>Araneae</taxon>
        <taxon>Araneomorphae</taxon>
        <taxon>Entelegynae</taxon>
        <taxon>Araneoidea</taxon>
        <taxon>Nephilidae</taxon>
        <taxon>Trichonephila</taxon>
        <taxon>Trichonephila inaurata</taxon>
    </lineage>
</organism>
<feature type="transmembrane region" description="Helical" evidence="1">
    <location>
        <begin position="129"/>
        <end position="151"/>
    </location>
</feature>
<dbReference type="Proteomes" id="UP000886998">
    <property type="component" value="Unassembled WGS sequence"/>
</dbReference>
<accession>A0A8X6Y124</accession>
<evidence type="ECO:0000313" key="3">
    <source>
        <dbReference type="Proteomes" id="UP000886998"/>
    </source>
</evidence>
<keyword evidence="1" id="KW-0472">Membrane</keyword>
<name>A0A8X6Y124_9ARAC</name>
<sequence length="210" mass="24001">MDIEPINVTEEPSSEGLHYLQEKGLLVGQVARILLQSLGLLLDNRTKKGLNFDLQLKRLTSSSLVPIIIHTLVAVWPLTFAIVGLSCFLECPANPLLPLLIFMTGFFCTVTIILRLVKSMWLHLLDADLTFRLQLGIIGLDFTFVMLFSVYNCTLYTLNPSFDSYSKNYCNYSFYNFNYKLNFVSIALLVLYTFWKILPIMKLCFSSLRS</sequence>
<dbReference type="OrthoDB" id="10465050at2759"/>
<evidence type="ECO:0000313" key="2">
    <source>
        <dbReference type="EMBL" id="GFY64091.1"/>
    </source>
</evidence>
<gene>
    <name evidence="2" type="primary">NCL1_19763</name>
    <name evidence="2" type="ORF">TNIN_417531</name>
</gene>
<protein>
    <submittedName>
        <fullName evidence="2">Uncharacterized protein</fullName>
    </submittedName>
</protein>
<reference evidence="2" key="1">
    <citation type="submission" date="2020-08" db="EMBL/GenBank/DDBJ databases">
        <title>Multicomponent nature underlies the extraordinary mechanical properties of spider dragline silk.</title>
        <authorList>
            <person name="Kono N."/>
            <person name="Nakamura H."/>
            <person name="Mori M."/>
            <person name="Yoshida Y."/>
            <person name="Ohtoshi R."/>
            <person name="Malay A.D."/>
            <person name="Moran D.A.P."/>
            <person name="Tomita M."/>
            <person name="Numata K."/>
            <person name="Arakawa K."/>
        </authorList>
    </citation>
    <scope>NUCLEOTIDE SEQUENCE</scope>
</reference>
<feature type="transmembrane region" description="Helical" evidence="1">
    <location>
        <begin position="63"/>
        <end position="84"/>
    </location>
</feature>
<proteinExistence type="predicted"/>
<evidence type="ECO:0000256" key="1">
    <source>
        <dbReference type="SAM" id="Phobius"/>
    </source>
</evidence>
<comment type="caution">
    <text evidence="2">The sequence shown here is derived from an EMBL/GenBank/DDBJ whole genome shotgun (WGS) entry which is preliminary data.</text>
</comment>
<feature type="transmembrane region" description="Helical" evidence="1">
    <location>
        <begin position="183"/>
        <end position="205"/>
    </location>
</feature>
<feature type="transmembrane region" description="Helical" evidence="1">
    <location>
        <begin position="96"/>
        <end position="117"/>
    </location>
</feature>
<keyword evidence="3" id="KW-1185">Reference proteome</keyword>
<keyword evidence="1" id="KW-1133">Transmembrane helix</keyword>
<dbReference type="AlphaFoldDB" id="A0A8X6Y124"/>
<dbReference type="EMBL" id="BMAV01015071">
    <property type="protein sequence ID" value="GFY64091.1"/>
    <property type="molecule type" value="Genomic_DNA"/>
</dbReference>